<protein>
    <recommendedName>
        <fullName evidence="5">Mid2 domain-containing protein</fullName>
    </recommendedName>
</protein>
<evidence type="ECO:0000256" key="2">
    <source>
        <dbReference type="SAM" id="Phobius"/>
    </source>
</evidence>
<dbReference type="Proteomes" id="UP001600888">
    <property type="component" value="Unassembled WGS sequence"/>
</dbReference>
<feature type="region of interest" description="Disordered" evidence="1">
    <location>
        <begin position="175"/>
        <end position="198"/>
    </location>
</feature>
<sequence>MSGNASSSSVSTSHPVSGTLTTRKNTHTQSSLPSTAPTDSTVTATATLPSTTEAQPSTSPPVSPTYSFPTVPSAPFPPSSSITGPAPSDAADIGLNKAIIAGAVIGGVAVLSVVGFGIWFLKKIKKKQPDDDDISMHISRLTPCSDSIPCRYCSSSATWQLSQVRGRLNLDPIPIDTTARPERFDHRRRHNLTDSTPG</sequence>
<keyword evidence="2" id="KW-1133">Transmembrane helix</keyword>
<evidence type="ECO:0008006" key="5">
    <source>
        <dbReference type="Google" id="ProtNLM"/>
    </source>
</evidence>
<evidence type="ECO:0000313" key="3">
    <source>
        <dbReference type="EMBL" id="KAL2278120.1"/>
    </source>
</evidence>
<dbReference type="EMBL" id="JBAWTH010000090">
    <property type="protein sequence ID" value="KAL2278120.1"/>
    <property type="molecule type" value="Genomic_DNA"/>
</dbReference>
<feature type="compositionally biased region" description="Low complexity" evidence="1">
    <location>
        <begin position="1"/>
        <end position="19"/>
    </location>
</feature>
<proteinExistence type="predicted"/>
<accession>A0ABR4E6Q9</accession>
<keyword evidence="2" id="KW-0472">Membrane</keyword>
<feature type="region of interest" description="Disordered" evidence="1">
    <location>
        <begin position="1"/>
        <end position="71"/>
    </location>
</feature>
<comment type="caution">
    <text evidence="3">The sequence shown here is derived from an EMBL/GenBank/DDBJ whole genome shotgun (WGS) entry which is preliminary data.</text>
</comment>
<gene>
    <name evidence="3" type="ORF">FJTKL_14935</name>
</gene>
<feature type="compositionally biased region" description="Polar residues" evidence="1">
    <location>
        <begin position="20"/>
        <end position="40"/>
    </location>
</feature>
<evidence type="ECO:0000313" key="4">
    <source>
        <dbReference type="Proteomes" id="UP001600888"/>
    </source>
</evidence>
<feature type="compositionally biased region" description="Low complexity" evidence="1">
    <location>
        <begin position="41"/>
        <end position="57"/>
    </location>
</feature>
<keyword evidence="4" id="KW-1185">Reference proteome</keyword>
<feature type="transmembrane region" description="Helical" evidence="2">
    <location>
        <begin position="98"/>
        <end position="121"/>
    </location>
</feature>
<evidence type="ECO:0000256" key="1">
    <source>
        <dbReference type="SAM" id="MobiDB-lite"/>
    </source>
</evidence>
<keyword evidence="2" id="KW-0812">Transmembrane</keyword>
<dbReference type="CDD" id="cd12087">
    <property type="entry name" value="TM_EGFR-like"/>
    <property type="match status" value="1"/>
</dbReference>
<name>A0ABR4E6Q9_9PEZI</name>
<reference evidence="3 4" key="1">
    <citation type="submission" date="2024-03" db="EMBL/GenBank/DDBJ databases">
        <title>A high-quality draft genome sequence of Diaporthe vaccinii, a causative agent of upright dieback and viscid rot disease in cranberry plants.</title>
        <authorList>
            <person name="Sarrasin M."/>
            <person name="Lang B.F."/>
            <person name="Burger G."/>
        </authorList>
    </citation>
    <scope>NUCLEOTIDE SEQUENCE [LARGE SCALE GENOMIC DNA]</scope>
    <source>
        <strain evidence="3 4">IS7</strain>
    </source>
</reference>
<organism evidence="3 4">
    <name type="scientific">Diaporthe vaccinii</name>
    <dbReference type="NCBI Taxonomy" id="105482"/>
    <lineage>
        <taxon>Eukaryota</taxon>
        <taxon>Fungi</taxon>
        <taxon>Dikarya</taxon>
        <taxon>Ascomycota</taxon>
        <taxon>Pezizomycotina</taxon>
        <taxon>Sordariomycetes</taxon>
        <taxon>Sordariomycetidae</taxon>
        <taxon>Diaporthales</taxon>
        <taxon>Diaporthaceae</taxon>
        <taxon>Diaporthe</taxon>
        <taxon>Diaporthe eres species complex</taxon>
    </lineage>
</organism>